<dbReference type="GO" id="GO:0004222">
    <property type="term" value="F:metalloendopeptidase activity"/>
    <property type="evidence" value="ECO:0007669"/>
    <property type="project" value="TreeGrafter"/>
</dbReference>
<evidence type="ECO:0000313" key="2">
    <source>
        <dbReference type="EMBL" id="STQ86128.1"/>
    </source>
</evidence>
<dbReference type="InterPro" id="IPR050570">
    <property type="entry name" value="Cell_wall_metabolism_enzyme"/>
</dbReference>
<dbReference type="InterPro" id="IPR011055">
    <property type="entry name" value="Dup_hybrid_motif"/>
</dbReference>
<proteinExistence type="predicted"/>
<dbReference type="CDD" id="cd12797">
    <property type="entry name" value="M23_peptidase"/>
    <property type="match status" value="1"/>
</dbReference>
<organism evidence="2 5">
    <name type="scientific">Helicobacter muridarum</name>
    <dbReference type="NCBI Taxonomy" id="216"/>
    <lineage>
        <taxon>Bacteria</taxon>
        <taxon>Pseudomonadati</taxon>
        <taxon>Campylobacterota</taxon>
        <taxon>Epsilonproteobacteria</taxon>
        <taxon>Campylobacterales</taxon>
        <taxon>Helicobacteraceae</taxon>
        <taxon>Helicobacter</taxon>
    </lineage>
</organism>
<evidence type="ECO:0000313" key="3">
    <source>
        <dbReference type="EMBL" id="TLD99282.1"/>
    </source>
</evidence>
<evidence type="ECO:0000313" key="4">
    <source>
        <dbReference type="Proteomes" id="UP000029922"/>
    </source>
</evidence>
<sequence length="478" mass="54551">MLRILFSVFFTILIFFCYLIFNTARFERIPPDVELLFIKDKQTYAFNSPFFNPVNTIKLHSFDSSGLLSYHIQIAKADGEILLSKDEVLTKRQDRIDVFLPQLIDYNLNNGDEIIYTVSVRDWSNANFFRGNTTTINKHLTISTELPKIQIISTSERITYGGSALIAFHIEDLPIYGNMPQSKIYNVHIYNGRHSFTAFPYRNKYGKTVYLCLVAWTLDSSFFDAEIHITDMAMNKQIFKIPLDVNINSIRHKRNIITSINDNYFDRIISRLDSAIVFPSNVISDVQKFQFLNESLRNEDNKSLVKFSKVFSNSISNQESSLIRFNNFVPVNFSNTSGRFGDMRTFNYHKESIASNTRFGIDLLDSIGSNVISSNNATLGFAGKFSSYGNLIMLNHALGLSSVYANLQEISNIEEPIKAPLVIGKVGNSTANLIDGIHFMLILQGHFINPRDWINKDWVDININEVLSVADNFGMKVF</sequence>
<protein>
    <submittedName>
        <fullName evidence="3">M23 family metallopeptidase</fullName>
    </submittedName>
    <submittedName>
        <fullName evidence="2">Putative M23/M37 family peptidase</fullName>
        <ecNumber evidence="2">3.4.24.-</ecNumber>
    </submittedName>
</protein>
<dbReference type="Gene3D" id="2.70.70.10">
    <property type="entry name" value="Glucose Permease (Domain IIA)"/>
    <property type="match status" value="1"/>
</dbReference>
<gene>
    <name evidence="3" type="ORF">LS73_007645</name>
    <name evidence="2" type="ORF">NCTC12714_00919</name>
</gene>
<dbReference type="STRING" id="216.LS73_05150"/>
<dbReference type="Pfam" id="PF01551">
    <property type="entry name" value="Peptidase_M23"/>
    <property type="match status" value="1"/>
</dbReference>
<keyword evidence="5" id="KW-1185">Reference proteome</keyword>
<keyword evidence="2" id="KW-0378">Hydrolase</keyword>
<dbReference type="SUPFAM" id="SSF51261">
    <property type="entry name" value="Duplicated hybrid motif"/>
    <property type="match status" value="1"/>
</dbReference>
<dbReference type="OrthoDB" id="9765786at2"/>
<accession>A0A099TZF9</accession>
<name>A0A099TZF9_9HELI</name>
<dbReference type="InterPro" id="IPR016047">
    <property type="entry name" value="M23ase_b-sheet_dom"/>
</dbReference>
<reference evidence="2 5" key="2">
    <citation type="submission" date="2018-06" db="EMBL/GenBank/DDBJ databases">
        <authorList>
            <consortium name="Pathogen Informatics"/>
            <person name="Doyle S."/>
        </authorList>
    </citation>
    <scope>NUCLEOTIDE SEQUENCE [LARGE SCALE GENOMIC DNA]</scope>
    <source>
        <strain evidence="2 5">NCTC12714</strain>
    </source>
</reference>
<feature type="domain" description="M23ase beta-sheet core" evidence="1">
    <location>
        <begin position="359"/>
        <end position="450"/>
    </location>
</feature>
<dbReference type="PANTHER" id="PTHR21666">
    <property type="entry name" value="PEPTIDASE-RELATED"/>
    <property type="match status" value="1"/>
</dbReference>
<dbReference type="AlphaFoldDB" id="A0A099TZF9"/>
<dbReference type="EC" id="3.4.24.-" evidence="2"/>
<reference evidence="3 4" key="1">
    <citation type="journal article" date="2014" name="Genome Announc.">
        <title>Draft genome sequences of eight enterohepatic helicobacter species isolated from both laboratory and wild rodents.</title>
        <authorList>
            <person name="Sheh A."/>
            <person name="Shen Z."/>
            <person name="Fox J.G."/>
        </authorList>
    </citation>
    <scope>NUCLEOTIDE SEQUENCE [LARGE SCALE GENOMIC DNA]</scope>
    <source>
        <strain evidence="3 4">ST1</strain>
    </source>
</reference>
<evidence type="ECO:0000259" key="1">
    <source>
        <dbReference type="Pfam" id="PF01551"/>
    </source>
</evidence>
<evidence type="ECO:0000313" key="5">
    <source>
        <dbReference type="Proteomes" id="UP000255139"/>
    </source>
</evidence>
<dbReference type="Proteomes" id="UP000029922">
    <property type="component" value="Unassembled WGS sequence"/>
</dbReference>
<dbReference type="EMBL" id="UGJE01000002">
    <property type="protein sequence ID" value="STQ86128.1"/>
    <property type="molecule type" value="Genomic_DNA"/>
</dbReference>
<dbReference type="Proteomes" id="UP000255139">
    <property type="component" value="Unassembled WGS sequence"/>
</dbReference>
<dbReference type="EMBL" id="JRPD02000019">
    <property type="protein sequence ID" value="TLD99282.1"/>
    <property type="molecule type" value="Genomic_DNA"/>
</dbReference>
<dbReference type="PANTHER" id="PTHR21666:SF270">
    <property type="entry name" value="MUREIN HYDROLASE ACTIVATOR ENVC"/>
    <property type="match status" value="1"/>
</dbReference>
<dbReference type="RefSeq" id="WP_034557966.1">
    <property type="nucleotide sequence ID" value="NZ_FZML01000012.1"/>
</dbReference>